<dbReference type="Proteomes" id="UP001642540">
    <property type="component" value="Unassembled WGS sequence"/>
</dbReference>
<feature type="transmembrane region" description="Helical" evidence="1">
    <location>
        <begin position="14"/>
        <end position="41"/>
    </location>
</feature>
<evidence type="ECO:0000313" key="3">
    <source>
        <dbReference type="Proteomes" id="UP001642540"/>
    </source>
</evidence>
<evidence type="ECO:0000256" key="1">
    <source>
        <dbReference type="SAM" id="Phobius"/>
    </source>
</evidence>
<reference evidence="2 3" key="1">
    <citation type="submission" date="2024-08" db="EMBL/GenBank/DDBJ databases">
        <authorList>
            <person name="Cucini C."/>
            <person name="Frati F."/>
        </authorList>
    </citation>
    <scope>NUCLEOTIDE SEQUENCE [LARGE SCALE GENOMIC DNA]</scope>
</reference>
<gene>
    <name evidence="2" type="ORF">ODALV1_LOCUS1326</name>
</gene>
<keyword evidence="1" id="KW-0472">Membrane</keyword>
<keyword evidence="1" id="KW-0812">Transmembrane</keyword>
<sequence length="203" mass="24059">MFITGDSLHDHESVAHFICMFIWVLVVIVGILGAIFNYLIFSIVRRQEEKRAFDFLLIVLSAFDLFSSLMAVITVTGVVAFYERWNRGPIALFMIYMPFYLCLLGKIVNYLKLLDIPFNLIYKRNNNINCWQIWFHLHDYFDHRRALFGHSISNGTWQLVYNNEDKTFGCWSNAFGHISKYSKINHQYHHEKRRRGKESFKSS</sequence>
<feature type="transmembrane region" description="Helical" evidence="1">
    <location>
        <begin position="53"/>
        <end position="82"/>
    </location>
</feature>
<comment type="caution">
    <text evidence="2">The sequence shown here is derived from an EMBL/GenBank/DDBJ whole genome shotgun (WGS) entry which is preliminary data.</text>
</comment>
<evidence type="ECO:0000313" key="2">
    <source>
        <dbReference type="EMBL" id="CAL8070595.1"/>
    </source>
</evidence>
<feature type="transmembrane region" description="Helical" evidence="1">
    <location>
        <begin position="88"/>
        <end position="108"/>
    </location>
</feature>
<dbReference type="Gene3D" id="1.20.1070.10">
    <property type="entry name" value="Rhodopsin 7-helix transmembrane proteins"/>
    <property type="match status" value="1"/>
</dbReference>
<name>A0ABP1PLD8_9HEXA</name>
<dbReference type="EMBL" id="CAXLJM020000004">
    <property type="protein sequence ID" value="CAL8070595.1"/>
    <property type="molecule type" value="Genomic_DNA"/>
</dbReference>
<protein>
    <submittedName>
        <fullName evidence="2">Uncharacterized protein</fullName>
    </submittedName>
</protein>
<keyword evidence="3" id="KW-1185">Reference proteome</keyword>
<organism evidence="2 3">
    <name type="scientific">Orchesella dallaii</name>
    <dbReference type="NCBI Taxonomy" id="48710"/>
    <lineage>
        <taxon>Eukaryota</taxon>
        <taxon>Metazoa</taxon>
        <taxon>Ecdysozoa</taxon>
        <taxon>Arthropoda</taxon>
        <taxon>Hexapoda</taxon>
        <taxon>Collembola</taxon>
        <taxon>Entomobryomorpha</taxon>
        <taxon>Entomobryoidea</taxon>
        <taxon>Orchesellidae</taxon>
        <taxon>Orchesellinae</taxon>
        <taxon>Orchesella</taxon>
    </lineage>
</organism>
<accession>A0ABP1PLD8</accession>
<keyword evidence="1" id="KW-1133">Transmembrane helix</keyword>
<proteinExistence type="predicted"/>